<dbReference type="RefSeq" id="WP_006289859.1">
    <property type="nucleotide sequence ID" value="NZ_AP012333.1"/>
</dbReference>
<gene>
    <name evidence="2" type="ORF">HMPREF0620_1171</name>
</gene>
<accession>E6K054</accession>
<proteinExistence type="predicted"/>
<evidence type="ECO:0000313" key="2">
    <source>
        <dbReference type="EMBL" id="EFT84166.1"/>
    </source>
</evidence>
<feature type="compositionally biased region" description="Acidic residues" evidence="1">
    <location>
        <begin position="86"/>
        <end position="98"/>
    </location>
</feature>
<feature type="region of interest" description="Disordered" evidence="1">
    <location>
        <begin position="1"/>
        <end position="98"/>
    </location>
</feature>
<feature type="compositionally biased region" description="Basic and acidic residues" evidence="1">
    <location>
        <begin position="42"/>
        <end position="51"/>
    </location>
</feature>
<keyword evidence="3" id="KW-1185">Reference proteome</keyword>
<sequence length="260" mass="27835">MNEADDINETNGSDDMGGSNGPNDSKGPKGLNGSNDQGKMNEGNRQRKGEEREDELSDEEIDKALSDFESEFASFSAHDGSSGQDLGDDWGQDLGDGLDQDLDQLEDFDEQLQGILGNKAKVALLITQLRSARFLAALCKLSQISALCLDSPQGACAILTDLDGDRPEQAAKQLTSMVNGFGLVLAVNRADKVDMHLWTGGQEGDSFAPPLVLSSTALFVEDLLTGSLSLKDLQEQGADLIDSGKMSQVEAYEVIGEFLK</sequence>
<evidence type="ECO:0000313" key="3">
    <source>
        <dbReference type="Proteomes" id="UP000004946"/>
    </source>
</evidence>
<protein>
    <submittedName>
        <fullName evidence="2">Uncharacterized protein</fullName>
    </submittedName>
</protein>
<feature type="compositionally biased region" description="Acidic residues" evidence="1">
    <location>
        <begin position="52"/>
        <end position="61"/>
    </location>
</feature>
<dbReference type="Proteomes" id="UP000004946">
    <property type="component" value="Chromosome"/>
</dbReference>
<organism evidence="2 3">
    <name type="scientific">Parascardovia denticolens DSM 10105 = JCM 12538</name>
    <dbReference type="NCBI Taxonomy" id="864564"/>
    <lineage>
        <taxon>Bacteria</taxon>
        <taxon>Bacillati</taxon>
        <taxon>Actinomycetota</taxon>
        <taxon>Actinomycetes</taxon>
        <taxon>Bifidobacteriales</taxon>
        <taxon>Bifidobacteriaceae</taxon>
        <taxon>Parascardovia</taxon>
    </lineage>
</organism>
<dbReference type="PATRIC" id="fig|864564.6.peg.541"/>
<dbReference type="eggNOG" id="ENOG5033E2Y">
    <property type="taxonomic scope" value="Bacteria"/>
</dbReference>
<dbReference type="KEGG" id="pdo:PSDT_0491"/>
<evidence type="ECO:0000256" key="1">
    <source>
        <dbReference type="SAM" id="MobiDB-lite"/>
    </source>
</evidence>
<dbReference type="EMBL" id="AEON01000001">
    <property type="protein sequence ID" value="EFT84166.1"/>
    <property type="molecule type" value="Genomic_DNA"/>
</dbReference>
<name>E6K054_PARDN</name>
<dbReference type="HOGENOM" id="CLU_093114_0_0_11"/>
<dbReference type="AlphaFoldDB" id="E6K054"/>
<reference evidence="2 3" key="1">
    <citation type="submission" date="2010-12" db="EMBL/GenBank/DDBJ databases">
        <authorList>
            <person name="Muzny D."/>
            <person name="Qin X."/>
            <person name="Buhay C."/>
            <person name="Dugan-Rocha S."/>
            <person name="Ding Y."/>
            <person name="Chen G."/>
            <person name="Hawes A."/>
            <person name="Holder M."/>
            <person name="Jhangiani S."/>
            <person name="Johnson A."/>
            <person name="Khan Z."/>
            <person name="Li Z."/>
            <person name="Liu W."/>
            <person name="Liu X."/>
            <person name="Perez L."/>
            <person name="Shen H."/>
            <person name="Wang Q."/>
            <person name="Watt J."/>
            <person name="Xi L."/>
            <person name="Xin Y."/>
            <person name="Zhou J."/>
            <person name="Deng J."/>
            <person name="Jiang H."/>
            <person name="Liu Y."/>
            <person name="Qu J."/>
            <person name="Song X.-Z."/>
            <person name="Zhang L."/>
            <person name="Villasana D."/>
            <person name="Johnson A."/>
            <person name="Liu J."/>
            <person name="Liyanage D."/>
            <person name="Lorensuhewa L."/>
            <person name="Robinson T."/>
            <person name="Song A."/>
            <person name="Song B.-B."/>
            <person name="Dinh H."/>
            <person name="Thornton R."/>
            <person name="Coyle M."/>
            <person name="Francisco L."/>
            <person name="Jackson L."/>
            <person name="Javaid M."/>
            <person name="Korchina V."/>
            <person name="Kovar C."/>
            <person name="Mata R."/>
            <person name="Mathew T."/>
            <person name="Ngo R."/>
            <person name="Nguyen L."/>
            <person name="Nguyen N."/>
            <person name="Okwuonu G."/>
            <person name="Ongeri F."/>
            <person name="Pham C."/>
            <person name="Simmons D."/>
            <person name="Wilczek-Boney K."/>
            <person name="Hale W."/>
            <person name="Jakkamsetti A."/>
            <person name="Pham P."/>
            <person name="Ruth R."/>
            <person name="San Lucas F."/>
            <person name="Warren J."/>
            <person name="Zhang J."/>
            <person name="Zhao Z."/>
            <person name="Zhou C."/>
            <person name="Zhu D."/>
            <person name="Lee S."/>
            <person name="Bess C."/>
            <person name="Blankenburg K."/>
            <person name="Forbes L."/>
            <person name="Fu Q."/>
            <person name="Gubbala S."/>
            <person name="Hirani K."/>
            <person name="Jayaseelan J.C."/>
            <person name="Lara F."/>
            <person name="Munidasa M."/>
            <person name="Palculict T."/>
            <person name="Patil S."/>
            <person name="Pu L.-L."/>
            <person name="Saada N."/>
            <person name="Tang L."/>
            <person name="Weissenberger G."/>
            <person name="Zhu Y."/>
            <person name="Hemphill L."/>
            <person name="Shang Y."/>
            <person name="Youmans B."/>
            <person name="Ayvaz T."/>
            <person name="Ross M."/>
            <person name="Santibanez J."/>
            <person name="Aqrawi P."/>
            <person name="Gross S."/>
            <person name="Joshi V."/>
            <person name="Fowler G."/>
            <person name="Nazareth L."/>
            <person name="Reid J."/>
            <person name="Worley K."/>
            <person name="Petrosino J."/>
            <person name="Highlander S."/>
            <person name="Gibbs R."/>
        </authorList>
    </citation>
    <scope>NUCLEOTIDE SEQUENCE [LARGE SCALE GENOMIC DNA]</scope>
    <source>
        <strain evidence="2 3">DSM 10105</strain>
    </source>
</reference>
<comment type="caution">
    <text evidence="2">The sequence shown here is derived from an EMBL/GenBank/DDBJ whole genome shotgun (WGS) entry which is preliminary data.</text>
</comment>